<evidence type="ECO:0000313" key="2">
    <source>
        <dbReference type="Proteomes" id="UP001062846"/>
    </source>
</evidence>
<sequence length="124" mass="13518">MECFLHENVGAVKAKNSPDEALQRWRDLCGVLKNPKRRVNPDTGEEVDDGDDIEDGGASCIGDLHSFLEPAEATLLALSPSPPPKMDVLVTGVEVLRKPVEQQLELPEVPGNSKRAISYELNEA</sequence>
<dbReference type="EMBL" id="CM046397">
    <property type="protein sequence ID" value="KAI8535971.1"/>
    <property type="molecule type" value="Genomic_DNA"/>
</dbReference>
<reference evidence="1" key="1">
    <citation type="submission" date="2022-02" db="EMBL/GenBank/DDBJ databases">
        <title>Plant Genome Project.</title>
        <authorList>
            <person name="Zhang R.-G."/>
        </authorList>
    </citation>
    <scope>NUCLEOTIDE SEQUENCE</scope>
    <source>
        <strain evidence="1">AT1</strain>
    </source>
</reference>
<proteinExistence type="predicted"/>
<accession>A0ACC0M5Y0</accession>
<name>A0ACC0M5Y0_RHOML</name>
<protein>
    <submittedName>
        <fullName evidence="1">Uncharacterized protein</fullName>
    </submittedName>
</protein>
<gene>
    <name evidence="1" type="ORF">RHMOL_Rhmol10G0218200</name>
</gene>
<comment type="caution">
    <text evidence="1">The sequence shown here is derived from an EMBL/GenBank/DDBJ whole genome shotgun (WGS) entry which is preliminary data.</text>
</comment>
<organism evidence="1 2">
    <name type="scientific">Rhododendron molle</name>
    <name type="common">Chinese azalea</name>
    <name type="synonym">Azalea mollis</name>
    <dbReference type="NCBI Taxonomy" id="49168"/>
    <lineage>
        <taxon>Eukaryota</taxon>
        <taxon>Viridiplantae</taxon>
        <taxon>Streptophyta</taxon>
        <taxon>Embryophyta</taxon>
        <taxon>Tracheophyta</taxon>
        <taxon>Spermatophyta</taxon>
        <taxon>Magnoliopsida</taxon>
        <taxon>eudicotyledons</taxon>
        <taxon>Gunneridae</taxon>
        <taxon>Pentapetalae</taxon>
        <taxon>asterids</taxon>
        <taxon>Ericales</taxon>
        <taxon>Ericaceae</taxon>
        <taxon>Ericoideae</taxon>
        <taxon>Rhodoreae</taxon>
        <taxon>Rhododendron</taxon>
    </lineage>
</organism>
<keyword evidence="2" id="KW-1185">Reference proteome</keyword>
<evidence type="ECO:0000313" key="1">
    <source>
        <dbReference type="EMBL" id="KAI8535971.1"/>
    </source>
</evidence>
<dbReference type="Proteomes" id="UP001062846">
    <property type="component" value="Chromosome 10"/>
</dbReference>